<evidence type="ECO:0000313" key="9">
    <source>
        <dbReference type="Proteomes" id="UP000646877"/>
    </source>
</evidence>
<dbReference type="EMBL" id="CP137579">
    <property type="protein sequence ID" value="WOX31379.1"/>
    <property type="molecule type" value="Genomic_DNA"/>
</dbReference>
<protein>
    <submittedName>
        <fullName evidence="8">DUF5455 family protein</fullName>
    </submittedName>
</protein>
<evidence type="ECO:0000256" key="4">
    <source>
        <dbReference type="ARBA" id="ARBA00022989"/>
    </source>
</evidence>
<evidence type="ECO:0000256" key="6">
    <source>
        <dbReference type="SAM" id="Phobius"/>
    </source>
</evidence>
<feature type="transmembrane region" description="Helical" evidence="6">
    <location>
        <begin position="91"/>
        <end position="109"/>
    </location>
</feature>
<dbReference type="Proteomes" id="UP000646877">
    <property type="component" value="Unassembled WGS sequence"/>
</dbReference>
<name>A0A8I2HAI0_9GAMM</name>
<evidence type="ECO:0000313" key="8">
    <source>
        <dbReference type="EMBL" id="WOX31379.1"/>
    </source>
</evidence>
<evidence type="ECO:0000256" key="1">
    <source>
        <dbReference type="ARBA" id="ARBA00004551"/>
    </source>
</evidence>
<organism evidence="7 9">
    <name type="scientific">Pseudoalteromonas maricaloris</name>
    <dbReference type="NCBI Taxonomy" id="184924"/>
    <lineage>
        <taxon>Bacteria</taxon>
        <taxon>Pseudomonadati</taxon>
        <taxon>Pseudomonadota</taxon>
        <taxon>Gammaproteobacteria</taxon>
        <taxon>Alteromonadales</taxon>
        <taxon>Pseudoalteromonadaceae</taxon>
        <taxon>Pseudoalteromonas</taxon>
    </lineage>
</organism>
<dbReference type="Proteomes" id="UP001304419">
    <property type="component" value="Chromosome 2"/>
</dbReference>
<dbReference type="AlphaFoldDB" id="A0A8I2HAI0"/>
<evidence type="ECO:0000256" key="2">
    <source>
        <dbReference type="ARBA" id="ARBA00022692"/>
    </source>
</evidence>
<comment type="subcellular location">
    <subcellularLocation>
        <location evidence="1">Host membrane</location>
    </subcellularLocation>
</comment>
<evidence type="ECO:0000313" key="7">
    <source>
        <dbReference type="EMBL" id="NLR23146.1"/>
    </source>
</evidence>
<evidence type="ECO:0000313" key="10">
    <source>
        <dbReference type="Proteomes" id="UP001304419"/>
    </source>
</evidence>
<reference evidence="8 10" key="2">
    <citation type="submission" date="2023-10" db="EMBL/GenBank/DDBJ databases">
        <title>To unveil natural product biosynthetic capacity in Pseudoalteromonas.</title>
        <authorList>
            <person name="Wang J."/>
        </authorList>
    </citation>
    <scope>NUCLEOTIDE SEQUENCE [LARGE SCALE GENOMIC DNA]</scope>
    <source>
        <strain evidence="8 10">DSM 15914</strain>
    </source>
</reference>
<feature type="transmembrane region" description="Helical" evidence="6">
    <location>
        <begin position="49"/>
        <end position="71"/>
    </location>
</feature>
<accession>A0A8I2HAI0</accession>
<keyword evidence="4 6" id="KW-1133">Transmembrane helix</keyword>
<keyword evidence="3" id="KW-1043">Host membrane</keyword>
<feature type="transmembrane region" description="Helical" evidence="6">
    <location>
        <begin position="20"/>
        <end position="37"/>
    </location>
</feature>
<keyword evidence="10" id="KW-1185">Reference proteome</keyword>
<dbReference type="EMBL" id="WEIA01000012">
    <property type="protein sequence ID" value="NLR23146.1"/>
    <property type="molecule type" value="Genomic_DNA"/>
</dbReference>
<keyword evidence="5 6" id="KW-0472">Membrane</keyword>
<evidence type="ECO:0000256" key="5">
    <source>
        <dbReference type="ARBA" id="ARBA00023136"/>
    </source>
</evidence>
<keyword evidence="2 6" id="KW-0812">Transmembrane</keyword>
<reference evidence="7" key="1">
    <citation type="submission" date="2019-10" db="EMBL/GenBank/DDBJ databases">
        <authorList>
            <person name="Paulsen S."/>
        </authorList>
    </citation>
    <scope>NUCLEOTIDE SEQUENCE</scope>
    <source>
        <strain evidence="7">LMG 19692</strain>
    </source>
</reference>
<dbReference type="InterPro" id="IPR035210">
    <property type="entry name" value="DUF5455"/>
</dbReference>
<sequence>MPVFLLPIITGAANMMRLPALIAFLAGIFGQVIAFFAKYMTTKVAMQLTIITTISALTLAVFAAIKALVTAVSVVAPEGLVQGASLVIPDNAAICVSSIISAHAIRYVWSWKVYFIESFAQGR</sequence>
<dbReference type="Pfam" id="PF17537">
    <property type="entry name" value="DUF5455"/>
    <property type="match status" value="1"/>
</dbReference>
<dbReference type="RefSeq" id="WP_045989122.1">
    <property type="nucleotide sequence ID" value="NZ_CBCSDF010000001.1"/>
</dbReference>
<proteinExistence type="predicted"/>
<evidence type="ECO:0000256" key="3">
    <source>
        <dbReference type="ARBA" id="ARBA00022870"/>
    </source>
</evidence>
<dbReference type="GO" id="GO:0033644">
    <property type="term" value="C:host cell membrane"/>
    <property type="evidence" value="ECO:0007669"/>
    <property type="project" value="UniProtKB-SubCell"/>
</dbReference>
<gene>
    <name evidence="7" type="ORF">F9Y85_17870</name>
    <name evidence="8" type="ORF">R5H13_20790</name>
</gene>